<evidence type="ECO:0000313" key="1">
    <source>
        <dbReference type="EMBL" id="KIE43070.1"/>
    </source>
</evidence>
<dbReference type="EMBL" id="JXBL01000001">
    <property type="protein sequence ID" value="KIE43070.1"/>
    <property type="molecule type" value="Genomic_DNA"/>
</dbReference>
<sequence length="64" mass="7502">MLIRVQYPDGRYDYVKHTRLDDLIDAVQISRFLRSSGWVVIGEDPVRRRSTRAPYIGPERRLAA</sequence>
<dbReference type="NCBIfam" id="NF045719">
    <property type="entry name" value="GSU3473_fam"/>
    <property type="match status" value="1"/>
</dbReference>
<name>A0A0C1U5S9_9BACT</name>
<dbReference type="AlphaFoldDB" id="A0A0C1U5S9"/>
<keyword evidence="2" id="KW-1185">Reference proteome</keyword>
<protein>
    <submittedName>
        <fullName evidence="1">Uncharacterized protein</fullName>
    </submittedName>
</protein>
<dbReference type="RefSeq" id="WP_039646207.1">
    <property type="nucleotide sequence ID" value="NZ_JXBL01000001.1"/>
</dbReference>
<dbReference type="InterPro" id="IPR054686">
    <property type="entry name" value="GSU3473-like"/>
</dbReference>
<reference evidence="1 2" key="1">
    <citation type="submission" date="2015-01" db="EMBL/GenBank/DDBJ databases">
        <title>Genome sequence of the anaerobic bacterium Geobacter soli GSS01, a dissimilatory Fe(III) reducer from soil.</title>
        <authorList>
            <person name="Yang G."/>
            <person name="Zhou S."/>
        </authorList>
    </citation>
    <scope>NUCLEOTIDE SEQUENCE [LARGE SCALE GENOMIC DNA]</scope>
    <source>
        <strain evidence="1 2">GSS01</strain>
    </source>
</reference>
<accession>A0A0C1U5S9</accession>
<evidence type="ECO:0000313" key="2">
    <source>
        <dbReference type="Proteomes" id="UP000031433"/>
    </source>
</evidence>
<dbReference type="Proteomes" id="UP000031433">
    <property type="component" value="Unassembled WGS sequence"/>
</dbReference>
<comment type="caution">
    <text evidence="1">The sequence shown here is derived from an EMBL/GenBank/DDBJ whole genome shotgun (WGS) entry which is preliminary data.</text>
</comment>
<gene>
    <name evidence="1" type="ORF">SE37_10715</name>
</gene>
<organism evidence="1 2">
    <name type="scientific">Geobacter soli</name>
    <dbReference type="NCBI Taxonomy" id="1510391"/>
    <lineage>
        <taxon>Bacteria</taxon>
        <taxon>Pseudomonadati</taxon>
        <taxon>Thermodesulfobacteriota</taxon>
        <taxon>Desulfuromonadia</taxon>
        <taxon>Geobacterales</taxon>
        <taxon>Geobacteraceae</taxon>
        <taxon>Geobacter</taxon>
    </lineage>
</organism>
<proteinExistence type="predicted"/>